<dbReference type="PANTHER" id="PTHR19848:SF8">
    <property type="entry name" value="F-BOX AND WD REPEAT DOMAIN CONTAINING 7"/>
    <property type="match status" value="1"/>
</dbReference>
<evidence type="ECO:0000313" key="5">
    <source>
        <dbReference type="EMBL" id="GJE94312.1"/>
    </source>
</evidence>
<dbReference type="InterPro" id="IPR015943">
    <property type="entry name" value="WD40/YVTN_repeat-like_dom_sf"/>
</dbReference>
<evidence type="ECO:0000256" key="2">
    <source>
        <dbReference type="ARBA" id="ARBA00022737"/>
    </source>
</evidence>
<evidence type="ECO:0000256" key="4">
    <source>
        <dbReference type="SAM" id="MobiDB-lite"/>
    </source>
</evidence>
<dbReference type="Gene3D" id="2.130.10.10">
    <property type="entry name" value="YVTN repeat-like/Quinoprotein amine dehydrogenase"/>
    <property type="match status" value="2"/>
</dbReference>
<organism evidence="5 6">
    <name type="scientific">Phanerochaete sordida</name>
    <dbReference type="NCBI Taxonomy" id="48140"/>
    <lineage>
        <taxon>Eukaryota</taxon>
        <taxon>Fungi</taxon>
        <taxon>Dikarya</taxon>
        <taxon>Basidiomycota</taxon>
        <taxon>Agaricomycotina</taxon>
        <taxon>Agaricomycetes</taxon>
        <taxon>Polyporales</taxon>
        <taxon>Phanerochaetaceae</taxon>
        <taxon>Phanerochaete</taxon>
    </lineage>
</organism>
<gene>
    <name evidence="5" type="ORF">PsYK624_104810</name>
</gene>
<keyword evidence="6" id="KW-1185">Reference proteome</keyword>
<dbReference type="InterPro" id="IPR020472">
    <property type="entry name" value="WD40_PAC1"/>
</dbReference>
<evidence type="ECO:0000256" key="1">
    <source>
        <dbReference type="ARBA" id="ARBA00022574"/>
    </source>
</evidence>
<reference evidence="5 6" key="1">
    <citation type="submission" date="2021-08" db="EMBL/GenBank/DDBJ databases">
        <title>Draft Genome Sequence of Phanerochaete sordida strain YK-624.</title>
        <authorList>
            <person name="Mori T."/>
            <person name="Dohra H."/>
            <person name="Suzuki T."/>
            <person name="Kawagishi H."/>
            <person name="Hirai H."/>
        </authorList>
    </citation>
    <scope>NUCLEOTIDE SEQUENCE [LARGE SCALE GENOMIC DNA]</scope>
    <source>
        <strain evidence="5 6">YK-624</strain>
    </source>
</reference>
<dbReference type="SUPFAM" id="SSF50978">
    <property type="entry name" value="WD40 repeat-like"/>
    <property type="match status" value="1"/>
</dbReference>
<accession>A0A9P3GEP5</accession>
<dbReference type="CDD" id="cd00200">
    <property type="entry name" value="WD40"/>
    <property type="match status" value="1"/>
</dbReference>
<dbReference type="InterPro" id="IPR019775">
    <property type="entry name" value="WD40_repeat_CS"/>
</dbReference>
<dbReference type="PRINTS" id="PR00320">
    <property type="entry name" value="GPROTEINBRPT"/>
</dbReference>
<dbReference type="EMBL" id="BPQB01000039">
    <property type="protein sequence ID" value="GJE94312.1"/>
    <property type="molecule type" value="Genomic_DNA"/>
</dbReference>
<protein>
    <submittedName>
        <fullName evidence="5">WD40 repeat domain-containing protein</fullName>
    </submittedName>
</protein>
<keyword evidence="1 3" id="KW-0853">WD repeat</keyword>
<comment type="caution">
    <text evidence="5">The sequence shown here is derived from an EMBL/GenBank/DDBJ whole genome shotgun (WGS) entry which is preliminary data.</text>
</comment>
<feature type="repeat" description="WD" evidence="3">
    <location>
        <begin position="733"/>
        <end position="766"/>
    </location>
</feature>
<dbReference type="SMART" id="SM00320">
    <property type="entry name" value="WD40"/>
    <property type="match status" value="7"/>
</dbReference>
<name>A0A9P3GEP5_9APHY</name>
<feature type="repeat" description="WD" evidence="3">
    <location>
        <begin position="518"/>
        <end position="554"/>
    </location>
</feature>
<dbReference type="PROSITE" id="PS50082">
    <property type="entry name" value="WD_REPEATS_2"/>
    <property type="match status" value="3"/>
</dbReference>
<dbReference type="PANTHER" id="PTHR19848">
    <property type="entry name" value="WD40 REPEAT PROTEIN"/>
    <property type="match status" value="1"/>
</dbReference>
<dbReference type="PROSITE" id="PS50294">
    <property type="entry name" value="WD_REPEATS_REGION"/>
    <property type="match status" value="2"/>
</dbReference>
<dbReference type="AlphaFoldDB" id="A0A9P3GEP5"/>
<dbReference type="PROSITE" id="PS00678">
    <property type="entry name" value="WD_REPEATS_1"/>
    <property type="match status" value="2"/>
</dbReference>
<proteinExistence type="predicted"/>
<dbReference type="InterPro" id="IPR001680">
    <property type="entry name" value="WD40_rpt"/>
</dbReference>
<dbReference type="Proteomes" id="UP000703269">
    <property type="component" value="Unassembled WGS sequence"/>
</dbReference>
<dbReference type="OrthoDB" id="1068471at2759"/>
<feature type="repeat" description="WD" evidence="3">
    <location>
        <begin position="555"/>
        <end position="596"/>
    </location>
</feature>
<dbReference type="InterPro" id="IPR036322">
    <property type="entry name" value="WD40_repeat_dom_sf"/>
</dbReference>
<feature type="region of interest" description="Disordered" evidence="4">
    <location>
        <begin position="243"/>
        <end position="263"/>
    </location>
</feature>
<evidence type="ECO:0000256" key="3">
    <source>
        <dbReference type="PROSITE-ProRule" id="PRU00221"/>
    </source>
</evidence>
<dbReference type="Pfam" id="PF00400">
    <property type="entry name" value="WD40"/>
    <property type="match status" value="3"/>
</dbReference>
<sequence length="812" mass="89382">MPPAMFRYYRPSRLSDTPKPHDIYPASMVLLGQGYALWYPEPPVPLGLPQIGDVGYTSEGSFVRLFNINSEVSDETLAAHWGATFDVKPPLPPHVFTRIDRRHSSIAPGRYSSRGVQEKETRGSISFSALSDAAAALSAGYTCKEVQGALLVLQSPLTSSGLLESDELKRYMVREHERWYAHAKDTLRLGVQPEDIVLVSGWSKSSADWAVTVFSNTTTSYHASLQGRAANFAGLELFRSRKRTESGPKIQRHGTKYPRPAGAHDKLQEDQCMFVKRYRLKRRLLVVHEIVAGAGFNRLSGSRDDEGLGDATTGGVGDDGSASHHFSTAKMVDPLDVLLDYILEISDTKYAIARDEDLESIVGDHGWPADWATFLRRVQPPVLDQGTYASISIRELIAREQAVLQRRRYTRQDLQDWPRLSEENSGIMQHAKSRFTSFSSERSAPDDKWAYLKFTDASRPEKTRSFSAISPDGLLLAASWSSRNIFVWRTRDGLTVQRLQKPSAPPATSGVKTWPSADAVTAIAFSATGSHLAAGFADSSVTVWDVRYDDLLFSMTGHTSAVSAVIYTLDNARLVTGSNDGAVKIWDSRTGFPICTFALGSRIRDFVHSADGVRLFVHAENAVAVYDVTGPIVEISTFRSPVHKVFDLAVSRSGDRAVVVDNPGGKARVYDVDSRSTWSQILQLQGHSDMIWSCAYAPDDLEVLTMSRDGVLIGHDPSTGKKTFDTSIEAHGTAVSWSPDGKLIAAGGRDGRVMVWGAEKAKLIAQFMAPVKEISGLKWLPDSRRLLSYAKQGPLSLWNVGDVLRVRSVGQT</sequence>
<evidence type="ECO:0000313" key="6">
    <source>
        <dbReference type="Proteomes" id="UP000703269"/>
    </source>
</evidence>
<keyword evidence="2" id="KW-0677">Repeat</keyword>